<dbReference type="PANTHER" id="PTHR38795:SF1">
    <property type="entry name" value="DUF6604 DOMAIN-CONTAINING PROTEIN"/>
    <property type="match status" value="1"/>
</dbReference>
<dbReference type="PANTHER" id="PTHR38795">
    <property type="entry name" value="DUF6604 DOMAIN-CONTAINING PROTEIN"/>
    <property type="match status" value="1"/>
</dbReference>
<keyword evidence="2" id="KW-1185">Reference proteome</keyword>
<dbReference type="OrthoDB" id="5238236at2759"/>
<gene>
    <name evidence="1" type="ORF">BS50DRAFT_643215</name>
</gene>
<organism evidence="1 2">
    <name type="scientific">Corynespora cassiicola Philippines</name>
    <dbReference type="NCBI Taxonomy" id="1448308"/>
    <lineage>
        <taxon>Eukaryota</taxon>
        <taxon>Fungi</taxon>
        <taxon>Dikarya</taxon>
        <taxon>Ascomycota</taxon>
        <taxon>Pezizomycotina</taxon>
        <taxon>Dothideomycetes</taxon>
        <taxon>Pleosporomycetidae</taxon>
        <taxon>Pleosporales</taxon>
        <taxon>Corynesporascaceae</taxon>
        <taxon>Corynespora</taxon>
    </lineage>
</organism>
<proteinExistence type="predicted"/>
<protein>
    <submittedName>
        <fullName evidence="1">Uncharacterized protein</fullName>
    </submittedName>
</protein>
<dbReference type="STRING" id="1448308.A0A2T2PBK1"/>
<sequence>MHYRDISIAFSNSWDAIVPMAHLRHALELAEKTKIDWLDMDAAVDYQDIKNIFVGEPPSSFEDCLKRINIAMGSSAANMASSTRKSKWLIVSKRGRRSLKVLGPSLQSFIARFVEGDGRRGVRYEDVMKIINKCPWQYRVNDDGHILFSHVGDSDPTQNNNVRELSKDHTLLLFAEMMYRDIEELSFDYLQHHRTCWSLLNDIKNKVQEDLIQMYGDDPRALDEA</sequence>
<evidence type="ECO:0000313" key="1">
    <source>
        <dbReference type="EMBL" id="PSN74748.1"/>
    </source>
</evidence>
<reference evidence="1 2" key="1">
    <citation type="journal article" date="2018" name="Front. Microbiol.">
        <title>Genome-Wide Analysis of Corynespora cassiicola Leaf Fall Disease Putative Effectors.</title>
        <authorList>
            <person name="Lopez D."/>
            <person name="Ribeiro S."/>
            <person name="Label P."/>
            <person name="Fumanal B."/>
            <person name="Venisse J.S."/>
            <person name="Kohler A."/>
            <person name="de Oliveira R.R."/>
            <person name="Labutti K."/>
            <person name="Lipzen A."/>
            <person name="Lail K."/>
            <person name="Bauer D."/>
            <person name="Ohm R.A."/>
            <person name="Barry K.W."/>
            <person name="Spatafora J."/>
            <person name="Grigoriev I.V."/>
            <person name="Martin F.M."/>
            <person name="Pujade-Renaud V."/>
        </authorList>
    </citation>
    <scope>NUCLEOTIDE SEQUENCE [LARGE SCALE GENOMIC DNA]</scope>
    <source>
        <strain evidence="1 2">Philippines</strain>
    </source>
</reference>
<accession>A0A2T2PBK1</accession>
<dbReference type="Proteomes" id="UP000240883">
    <property type="component" value="Unassembled WGS sequence"/>
</dbReference>
<dbReference type="AlphaFoldDB" id="A0A2T2PBK1"/>
<dbReference type="EMBL" id="KZ678128">
    <property type="protein sequence ID" value="PSN74748.1"/>
    <property type="molecule type" value="Genomic_DNA"/>
</dbReference>
<evidence type="ECO:0000313" key="2">
    <source>
        <dbReference type="Proteomes" id="UP000240883"/>
    </source>
</evidence>
<name>A0A2T2PBK1_CORCC</name>